<dbReference type="EMBL" id="KN846954">
    <property type="protein sequence ID" value="KIV76833.1"/>
    <property type="molecule type" value="Genomic_DNA"/>
</dbReference>
<dbReference type="HOGENOM" id="CLU_024135_0_0_1"/>
<accession>A0A0D1YP69</accession>
<sequence>MLVKGAKRLPLFVVLLIFISFTTLSFYCRDSLISPLIKPIWSRTGFAFPKNRHFDQHATSLELGTNEIEPDGHDISKTHVEVFSVSTKDKRYFLIEFGDEEAINPSIIPHSVHEDTWIIVAQQGRNLVASSVWYAELVCDARFVQGKLACISPPKILPIAVTSSDKCVDDLSYFSLNIGPHDARVFYGPHSPYVVYGSNSGYTCFGQWIQDFRVLVDWSSETIAGNEYRVASELQRPPPIGAVEKNWFVFWDKEGDPYIHYDVAPRRVLAKLGFDGSVGQDLAPWAAPSDEQCMQMFMPKVADQLESIHQATNSLSITLCKRSDLGCEPNDSNTYLMTIFQHKSFYSFHSVYEPYVMLFKRTPPFKIHAISSKPIWIHGRAKAGEAMRPGGPEFEALRVWNQSEMVYVTSISWKTHGQKYHGYIDDVMFINFGIEDSKTASIDVLAEDLVTNMGLCSSS</sequence>
<evidence type="ECO:0000313" key="2">
    <source>
        <dbReference type="Proteomes" id="UP000053599"/>
    </source>
</evidence>
<protein>
    <recommendedName>
        <fullName evidence="3">EH domain-containing protein</fullName>
    </recommendedName>
</protein>
<dbReference type="OrthoDB" id="2522565at2759"/>
<gene>
    <name evidence="1" type="ORF">PV11_08692</name>
</gene>
<dbReference type="AlphaFoldDB" id="A0A0D1YP69"/>
<reference evidence="1 2" key="1">
    <citation type="submission" date="2015-01" db="EMBL/GenBank/DDBJ databases">
        <title>The Genome Sequence of Exophiala sideris CBS121828.</title>
        <authorList>
            <consortium name="The Broad Institute Genomics Platform"/>
            <person name="Cuomo C."/>
            <person name="de Hoog S."/>
            <person name="Gorbushina A."/>
            <person name="Stielow B."/>
            <person name="Teixiera M."/>
            <person name="Abouelleil A."/>
            <person name="Chapman S.B."/>
            <person name="Priest M."/>
            <person name="Young S.K."/>
            <person name="Wortman J."/>
            <person name="Nusbaum C."/>
            <person name="Birren B."/>
        </authorList>
    </citation>
    <scope>NUCLEOTIDE SEQUENCE [LARGE SCALE GENOMIC DNA]</scope>
    <source>
        <strain evidence="1 2">CBS 121828</strain>
    </source>
</reference>
<name>A0A0D1YP69_9EURO</name>
<evidence type="ECO:0000313" key="1">
    <source>
        <dbReference type="EMBL" id="KIV76833.1"/>
    </source>
</evidence>
<organism evidence="1 2">
    <name type="scientific">Exophiala sideris</name>
    <dbReference type="NCBI Taxonomy" id="1016849"/>
    <lineage>
        <taxon>Eukaryota</taxon>
        <taxon>Fungi</taxon>
        <taxon>Dikarya</taxon>
        <taxon>Ascomycota</taxon>
        <taxon>Pezizomycotina</taxon>
        <taxon>Eurotiomycetes</taxon>
        <taxon>Chaetothyriomycetidae</taxon>
        <taxon>Chaetothyriales</taxon>
        <taxon>Herpotrichiellaceae</taxon>
        <taxon>Exophiala</taxon>
    </lineage>
</organism>
<dbReference type="Proteomes" id="UP000053599">
    <property type="component" value="Unassembled WGS sequence"/>
</dbReference>
<evidence type="ECO:0008006" key="3">
    <source>
        <dbReference type="Google" id="ProtNLM"/>
    </source>
</evidence>
<proteinExistence type="predicted"/>